<dbReference type="EMBL" id="KE345709">
    <property type="protein sequence ID" value="EXC12078.1"/>
    <property type="molecule type" value="Genomic_DNA"/>
</dbReference>
<proteinExistence type="predicted"/>
<sequence length="121" mass="13657">MNHDSNKETNPSTKHPLLCVDREEERERSANLRAISEMISPHRSITHEAYKFPLATVTMEREREQKLWSPGVCCEDDSELLWIDDAGGEAADRGLKGGLVVMFNQRVVAIGVEFRCRSGTV</sequence>
<name>W9RV78_9ROSA</name>
<evidence type="ECO:0000313" key="2">
    <source>
        <dbReference type="EMBL" id="EXC12078.1"/>
    </source>
</evidence>
<gene>
    <name evidence="2" type="ORF">L484_006622</name>
</gene>
<protein>
    <submittedName>
        <fullName evidence="2">Uncharacterized protein</fullName>
    </submittedName>
</protein>
<organism evidence="2 3">
    <name type="scientific">Morus notabilis</name>
    <dbReference type="NCBI Taxonomy" id="981085"/>
    <lineage>
        <taxon>Eukaryota</taxon>
        <taxon>Viridiplantae</taxon>
        <taxon>Streptophyta</taxon>
        <taxon>Embryophyta</taxon>
        <taxon>Tracheophyta</taxon>
        <taxon>Spermatophyta</taxon>
        <taxon>Magnoliopsida</taxon>
        <taxon>eudicotyledons</taxon>
        <taxon>Gunneridae</taxon>
        <taxon>Pentapetalae</taxon>
        <taxon>rosids</taxon>
        <taxon>fabids</taxon>
        <taxon>Rosales</taxon>
        <taxon>Moraceae</taxon>
        <taxon>Moreae</taxon>
        <taxon>Morus</taxon>
    </lineage>
</organism>
<evidence type="ECO:0000256" key="1">
    <source>
        <dbReference type="SAM" id="MobiDB-lite"/>
    </source>
</evidence>
<keyword evidence="3" id="KW-1185">Reference proteome</keyword>
<accession>W9RV78</accession>
<feature type="region of interest" description="Disordered" evidence="1">
    <location>
        <begin position="1"/>
        <end position="24"/>
    </location>
</feature>
<dbReference type="Proteomes" id="UP000030645">
    <property type="component" value="Unassembled WGS sequence"/>
</dbReference>
<evidence type="ECO:0000313" key="3">
    <source>
        <dbReference type="Proteomes" id="UP000030645"/>
    </source>
</evidence>
<dbReference type="AlphaFoldDB" id="W9RV78"/>
<reference evidence="3" key="1">
    <citation type="submission" date="2013-01" db="EMBL/GenBank/DDBJ databases">
        <title>Draft Genome Sequence of a Mulberry Tree, Morus notabilis C.K. Schneid.</title>
        <authorList>
            <person name="He N."/>
            <person name="Zhao S."/>
        </authorList>
    </citation>
    <scope>NUCLEOTIDE SEQUENCE</scope>
</reference>